<sequence>MGCADGNEINKLMPSSFRDLNLLPHHHVITSFSAKNTTTIITPIIPPNSSHTDSTSTTANRPSLINHHPAEQVWDNNKGYLNNIHVTSQVVVPMQSSRWTPTPKQLLVLEELYRHGKRTPTAQQIQEITAMLRRFGKIEGKNVFYWFQNHKARDKRKRRKILEAAAAARSNNQRQYHNFDAKSLEFTKELPALPELSSGSRVTGLRAEQTKQEPFPNTTRISEEFASVPRVAIEEGSTNRLVRHKERELDLGLILNNSVKIEEGHATWKPMEMSYSFPANFFLNWARPTVISLALDGKPSEKTQDCSSSLMPCGENFPSIGNGIKESDQTLELFPLRSDNFKGSPNTEGTEVTSERDSDFKAELSLSFFL</sequence>
<dbReference type="SUPFAM" id="SSF46689">
    <property type="entry name" value="Homeodomain-like"/>
    <property type="match status" value="1"/>
</dbReference>
<accession>A0A2P5DZS7</accession>
<dbReference type="EMBL" id="JXTB01000007">
    <property type="protein sequence ID" value="PON78787.1"/>
    <property type="molecule type" value="Genomic_DNA"/>
</dbReference>
<reference evidence="13" key="1">
    <citation type="submission" date="2016-06" db="EMBL/GenBank/DDBJ databases">
        <title>Parallel loss of symbiosis genes in relatives of nitrogen-fixing non-legume Parasponia.</title>
        <authorList>
            <person name="Van Velzen R."/>
            <person name="Holmer R."/>
            <person name="Bu F."/>
            <person name="Rutten L."/>
            <person name="Van Zeijl A."/>
            <person name="Liu W."/>
            <person name="Santuari L."/>
            <person name="Cao Q."/>
            <person name="Sharma T."/>
            <person name="Shen D."/>
            <person name="Roswanjaya Y."/>
            <person name="Wardhani T."/>
            <person name="Kalhor M.S."/>
            <person name="Jansen J."/>
            <person name="Van den Hoogen J."/>
            <person name="Gungor B."/>
            <person name="Hartog M."/>
            <person name="Hontelez J."/>
            <person name="Verver J."/>
            <person name="Yang W.-C."/>
            <person name="Schijlen E."/>
            <person name="Repin R."/>
            <person name="Schilthuizen M."/>
            <person name="Schranz E."/>
            <person name="Heidstra R."/>
            <person name="Miyata K."/>
            <person name="Fedorova E."/>
            <person name="Kohlen W."/>
            <person name="Bisseling T."/>
            <person name="Smit S."/>
            <person name="Geurts R."/>
        </authorList>
    </citation>
    <scope>NUCLEOTIDE SEQUENCE [LARGE SCALE GENOMIC DNA]</scope>
    <source>
        <strain evidence="13">cv. WU1-14</strain>
    </source>
</reference>
<evidence type="ECO:0000256" key="8">
    <source>
        <dbReference type="ARBA" id="ARBA00024040"/>
    </source>
</evidence>
<evidence type="ECO:0000256" key="5">
    <source>
        <dbReference type="ARBA" id="ARBA00023155"/>
    </source>
</evidence>
<keyword evidence="2" id="KW-0217">Developmental protein</keyword>
<feature type="DNA-binding region" description="Homeobox" evidence="9">
    <location>
        <begin position="94"/>
        <end position="158"/>
    </location>
</feature>
<dbReference type="CDD" id="cd00086">
    <property type="entry name" value="homeodomain"/>
    <property type="match status" value="1"/>
</dbReference>
<keyword evidence="7 9" id="KW-0539">Nucleus</keyword>
<keyword evidence="6" id="KW-0804">Transcription</keyword>
<gene>
    <name evidence="12" type="primary">PanWOX6</name>
    <name evidence="12" type="ORF">PanWU01x14_016860</name>
</gene>
<keyword evidence="3" id="KW-0805">Transcription regulation</keyword>
<dbReference type="PROSITE" id="PS50071">
    <property type="entry name" value="HOMEOBOX_2"/>
    <property type="match status" value="1"/>
</dbReference>
<comment type="caution">
    <text evidence="12">The sequence shown here is derived from an EMBL/GenBank/DDBJ whole genome shotgun (WGS) entry which is preliminary data.</text>
</comment>
<protein>
    <submittedName>
        <fullName evidence="12">Homeodomain transcription factor</fullName>
    </submittedName>
</protein>
<evidence type="ECO:0000256" key="3">
    <source>
        <dbReference type="ARBA" id="ARBA00023015"/>
    </source>
</evidence>
<feature type="domain" description="Homeobox" evidence="11">
    <location>
        <begin position="92"/>
        <end position="157"/>
    </location>
</feature>
<dbReference type="GO" id="GO:0003700">
    <property type="term" value="F:DNA-binding transcription factor activity"/>
    <property type="evidence" value="ECO:0007669"/>
    <property type="project" value="InterPro"/>
</dbReference>
<evidence type="ECO:0000256" key="7">
    <source>
        <dbReference type="ARBA" id="ARBA00023242"/>
    </source>
</evidence>
<dbReference type="InterPro" id="IPR009057">
    <property type="entry name" value="Homeodomain-like_sf"/>
</dbReference>
<evidence type="ECO:0000259" key="11">
    <source>
        <dbReference type="PROSITE" id="PS50071"/>
    </source>
</evidence>
<dbReference type="GO" id="GO:0005634">
    <property type="term" value="C:nucleus"/>
    <property type="evidence" value="ECO:0007669"/>
    <property type="project" value="UniProtKB-SubCell"/>
</dbReference>
<evidence type="ECO:0000313" key="13">
    <source>
        <dbReference type="Proteomes" id="UP000237105"/>
    </source>
</evidence>
<organism evidence="12 13">
    <name type="scientific">Parasponia andersonii</name>
    <name type="common">Sponia andersonii</name>
    <dbReference type="NCBI Taxonomy" id="3476"/>
    <lineage>
        <taxon>Eukaryota</taxon>
        <taxon>Viridiplantae</taxon>
        <taxon>Streptophyta</taxon>
        <taxon>Embryophyta</taxon>
        <taxon>Tracheophyta</taxon>
        <taxon>Spermatophyta</taxon>
        <taxon>Magnoliopsida</taxon>
        <taxon>eudicotyledons</taxon>
        <taxon>Gunneridae</taxon>
        <taxon>Pentapetalae</taxon>
        <taxon>rosids</taxon>
        <taxon>fabids</taxon>
        <taxon>Rosales</taxon>
        <taxon>Cannabaceae</taxon>
        <taxon>Parasponia</taxon>
    </lineage>
</organism>
<dbReference type="FunFam" id="1.10.10.60:FF:000118">
    <property type="entry name" value="WUSCHEL-related homeobox 11"/>
    <property type="match status" value="1"/>
</dbReference>
<dbReference type="Proteomes" id="UP000237105">
    <property type="component" value="Unassembled WGS sequence"/>
</dbReference>
<dbReference type="GO" id="GO:0099402">
    <property type="term" value="P:plant organ development"/>
    <property type="evidence" value="ECO:0007669"/>
    <property type="project" value="InterPro"/>
</dbReference>
<dbReference type="SMART" id="SM00389">
    <property type="entry name" value="HOX"/>
    <property type="match status" value="1"/>
</dbReference>
<dbReference type="InterPro" id="IPR001356">
    <property type="entry name" value="HD"/>
</dbReference>
<dbReference type="InterPro" id="IPR044555">
    <property type="entry name" value="WUSCHEL-like"/>
</dbReference>
<keyword evidence="13" id="KW-1185">Reference proteome</keyword>
<evidence type="ECO:0000256" key="1">
    <source>
        <dbReference type="ARBA" id="ARBA00004123"/>
    </source>
</evidence>
<keyword evidence="5 9" id="KW-0371">Homeobox</keyword>
<dbReference type="OrthoDB" id="1183492at2759"/>
<dbReference type="Pfam" id="PF00046">
    <property type="entry name" value="Homeodomain"/>
    <property type="match status" value="1"/>
</dbReference>
<evidence type="ECO:0000313" key="12">
    <source>
        <dbReference type="EMBL" id="PON78787.1"/>
    </source>
</evidence>
<dbReference type="GO" id="GO:0003677">
    <property type="term" value="F:DNA binding"/>
    <property type="evidence" value="ECO:0007669"/>
    <property type="project" value="UniProtKB-UniRule"/>
</dbReference>
<evidence type="ECO:0000256" key="9">
    <source>
        <dbReference type="PROSITE-ProRule" id="PRU00108"/>
    </source>
</evidence>
<name>A0A2P5DZS7_PARAD</name>
<evidence type="ECO:0000256" key="10">
    <source>
        <dbReference type="RuleBase" id="RU000682"/>
    </source>
</evidence>
<dbReference type="STRING" id="3476.A0A2P5DZS7"/>
<keyword evidence="4 9" id="KW-0238">DNA-binding</keyword>
<evidence type="ECO:0000256" key="6">
    <source>
        <dbReference type="ARBA" id="ARBA00023163"/>
    </source>
</evidence>
<comment type="subcellular location">
    <subcellularLocation>
        <location evidence="1 9 10">Nucleus</location>
    </subcellularLocation>
</comment>
<dbReference type="PANTHER" id="PTHR45940">
    <property type="entry name" value="WUSCHEL-RELATED HOMEOBOX 1-RELATED"/>
    <property type="match status" value="1"/>
</dbReference>
<comment type="similarity">
    <text evidence="8">Belongs to the WUS homeobox family.</text>
</comment>
<dbReference type="AlphaFoldDB" id="A0A2P5DZS7"/>
<proteinExistence type="inferred from homology"/>
<dbReference type="Gene3D" id="1.10.10.60">
    <property type="entry name" value="Homeodomain-like"/>
    <property type="match status" value="1"/>
</dbReference>
<dbReference type="PANTHER" id="PTHR45940:SF47">
    <property type="entry name" value="TRANSCRIPTION FACTOR HOMOBOX-WOX FAMILY-RELATED"/>
    <property type="match status" value="1"/>
</dbReference>
<evidence type="ECO:0000256" key="2">
    <source>
        <dbReference type="ARBA" id="ARBA00022473"/>
    </source>
</evidence>
<evidence type="ECO:0000256" key="4">
    <source>
        <dbReference type="ARBA" id="ARBA00023125"/>
    </source>
</evidence>